<keyword evidence="3" id="KW-1185">Reference proteome</keyword>
<accession>A0A1M6DBF9</accession>
<dbReference type="InParanoid" id="A0A1M6DBF9"/>
<evidence type="ECO:0000256" key="1">
    <source>
        <dbReference type="SAM" id="SignalP"/>
    </source>
</evidence>
<gene>
    <name evidence="2" type="ORF">SAMN02745181_0693</name>
</gene>
<reference evidence="2 3" key="1">
    <citation type="submission" date="2016-11" db="EMBL/GenBank/DDBJ databases">
        <authorList>
            <person name="Jaros S."/>
            <person name="Januszkiewicz K."/>
            <person name="Wedrychowicz H."/>
        </authorList>
    </citation>
    <scope>NUCLEOTIDE SEQUENCE [LARGE SCALE GENOMIC DNA]</scope>
    <source>
        <strain evidence="2 3">DSM 18772</strain>
    </source>
</reference>
<feature type="signal peptide" evidence="1">
    <location>
        <begin position="1"/>
        <end position="24"/>
    </location>
</feature>
<dbReference type="RefSeq" id="WP_143158079.1">
    <property type="nucleotide sequence ID" value="NZ_FQYR01000002.1"/>
</dbReference>
<evidence type="ECO:0000313" key="2">
    <source>
        <dbReference type="EMBL" id="SHI70509.1"/>
    </source>
</evidence>
<dbReference type="AlphaFoldDB" id="A0A1M6DBF9"/>
<evidence type="ECO:0000313" key="3">
    <source>
        <dbReference type="Proteomes" id="UP000184510"/>
    </source>
</evidence>
<organism evidence="2 3">
    <name type="scientific">Rubritalea squalenifaciens DSM 18772</name>
    <dbReference type="NCBI Taxonomy" id="1123071"/>
    <lineage>
        <taxon>Bacteria</taxon>
        <taxon>Pseudomonadati</taxon>
        <taxon>Verrucomicrobiota</taxon>
        <taxon>Verrucomicrobiia</taxon>
        <taxon>Verrucomicrobiales</taxon>
        <taxon>Rubritaleaceae</taxon>
        <taxon>Rubritalea</taxon>
    </lineage>
</organism>
<dbReference type="EMBL" id="FQYR01000002">
    <property type="protein sequence ID" value="SHI70509.1"/>
    <property type="molecule type" value="Genomic_DNA"/>
</dbReference>
<protein>
    <recommendedName>
        <fullName evidence="4">Secreted protein</fullName>
    </recommendedName>
</protein>
<evidence type="ECO:0008006" key="4">
    <source>
        <dbReference type="Google" id="ProtNLM"/>
    </source>
</evidence>
<dbReference type="STRING" id="1123071.SAMN02745181_0693"/>
<dbReference type="Proteomes" id="UP000184510">
    <property type="component" value="Unassembled WGS sequence"/>
</dbReference>
<proteinExistence type="predicted"/>
<feature type="chain" id="PRO_5009916648" description="Secreted protein" evidence="1">
    <location>
        <begin position="25"/>
        <end position="203"/>
    </location>
</feature>
<name>A0A1M6DBF9_9BACT</name>
<sequence length="203" mass="23634">MIIFNSWTVKLVAFLLFLQLSAVANDVNLTPKNEYLLRQKDLHEKYHKHLIIDVYDSANNYLTVVFLNDKFVFTELRDGKLKISGSVECSMSNDLQNLILQSDGIFSLSEKDKEIMDRGRDGIGITIRRGNNSAFYWSPYYLYLVSKNEKFKDAWTDIDISVMARFNFELAKFFPILSQNISSCLNKTYKVNWNFEKEGKPQP</sequence>
<keyword evidence="1" id="KW-0732">Signal</keyword>